<accession>A0A5J4YUV3</accession>
<proteinExistence type="inferred from homology"/>
<sequence>MMAVALEAVLISEFDNDAGLVISCQAPRGAVDAATVGALSPLLVPAPELFGTVLSVDAFARVFLSVAACVDDKIYRRNRLIFNTCFVLSGYSQALSVHSNHLVAFQSAVRKMSFVLRKMEIECRFVSDTARKQQLQNLCTNVLSGIQADNMCIVRLDAANQLFLSIEGQRYGFQQPFLASFVQRGAENQSHTQNNVFEELAHQATATNIGQAPLSRTAPNRKARPRWQDVPRSAVPLPLRSLLDFVTPNVWHEPDLALSVILPLIDGIRHIERLAEVANVDVQIVQRAIHELCMLDGVVVLIDLFQYKNEYVPTEMLVRTLTDSDLRDRCFRFSTGTTPYLLSDPEISAAQAHSAEYANTDQLSLLLLYTLLENGKSVADLLSSPKVRDSLPTAFDPRRWIAFGITLKLIRRIHDYPLYVCPDGFDSYAKSIPHRKRNSSVESPYRLHISHSPNGARTAAATMTATPPATVMGVTDRDEGLRGLPFPGFNAVPQDMAGGPASSIGGYSTDASGDDKEVGRISTNSSSSALPLQGASIDTSLLTGRLHLDEISVLLGSAPSDVATYVADHPRCLLLKK</sequence>
<dbReference type="GO" id="GO:0005774">
    <property type="term" value="C:vacuolar membrane"/>
    <property type="evidence" value="ECO:0007669"/>
    <property type="project" value="TreeGrafter"/>
</dbReference>
<feature type="region of interest" description="Disordered" evidence="2">
    <location>
        <begin position="509"/>
        <end position="530"/>
    </location>
</feature>
<dbReference type="Pfam" id="PF06218">
    <property type="entry name" value="NPR2"/>
    <property type="match status" value="1"/>
</dbReference>
<evidence type="ECO:0000256" key="2">
    <source>
        <dbReference type="SAM" id="MobiDB-lite"/>
    </source>
</evidence>
<feature type="compositionally biased region" description="Polar residues" evidence="2">
    <location>
        <begin position="521"/>
        <end position="530"/>
    </location>
</feature>
<dbReference type="PANTHER" id="PTHR12991:SF10">
    <property type="entry name" value="GATOR COMPLEX PROTEIN NPRL2"/>
    <property type="match status" value="1"/>
</dbReference>
<protein>
    <submittedName>
        <fullName evidence="3">Nitrogen permease regulator 2-like</fullName>
    </submittedName>
</protein>
<dbReference type="GO" id="GO:1990130">
    <property type="term" value="C:GATOR1 complex"/>
    <property type="evidence" value="ECO:0007669"/>
    <property type="project" value="TreeGrafter"/>
</dbReference>
<evidence type="ECO:0000313" key="4">
    <source>
        <dbReference type="Proteomes" id="UP000324585"/>
    </source>
</evidence>
<dbReference type="EMBL" id="VRMN01000004">
    <property type="protein sequence ID" value="KAA8495035.1"/>
    <property type="molecule type" value="Genomic_DNA"/>
</dbReference>
<dbReference type="GO" id="GO:0005096">
    <property type="term" value="F:GTPase activator activity"/>
    <property type="evidence" value="ECO:0007669"/>
    <property type="project" value="TreeGrafter"/>
</dbReference>
<dbReference type="AlphaFoldDB" id="A0A5J4YUV3"/>
<evidence type="ECO:0000313" key="3">
    <source>
        <dbReference type="EMBL" id="KAA8495035.1"/>
    </source>
</evidence>
<dbReference type="InterPro" id="IPR009348">
    <property type="entry name" value="NPR2-like"/>
</dbReference>
<reference evidence="4" key="1">
    <citation type="journal article" date="2019" name="Nat. Commun.">
        <title>Expansion of phycobilisome linker gene families in mesophilic red algae.</title>
        <authorList>
            <person name="Lee J."/>
            <person name="Kim D."/>
            <person name="Bhattacharya D."/>
            <person name="Yoon H.S."/>
        </authorList>
    </citation>
    <scope>NUCLEOTIDE SEQUENCE [LARGE SCALE GENOMIC DNA]</scope>
    <source>
        <strain evidence="4">CCMP 1328</strain>
    </source>
</reference>
<organism evidence="3 4">
    <name type="scientific">Porphyridium purpureum</name>
    <name type="common">Red alga</name>
    <name type="synonym">Porphyridium cruentum</name>
    <dbReference type="NCBI Taxonomy" id="35688"/>
    <lineage>
        <taxon>Eukaryota</taxon>
        <taxon>Rhodophyta</taxon>
        <taxon>Bangiophyceae</taxon>
        <taxon>Porphyridiales</taxon>
        <taxon>Porphyridiaceae</taxon>
        <taxon>Porphyridium</taxon>
    </lineage>
</organism>
<name>A0A5J4YUV3_PORPP</name>
<keyword evidence="4" id="KW-1185">Reference proteome</keyword>
<dbReference type="PANTHER" id="PTHR12991">
    <property type="entry name" value="NITROGEN PERMEASE REGULATOR 2/TUMOR SUPPRESSOR CANDIDATE 4"/>
    <property type="match status" value="1"/>
</dbReference>
<comment type="caution">
    <text evidence="3">The sequence shown here is derived from an EMBL/GenBank/DDBJ whole genome shotgun (WGS) entry which is preliminary data.</text>
</comment>
<evidence type="ECO:0000256" key="1">
    <source>
        <dbReference type="ARBA" id="ARBA00008433"/>
    </source>
</evidence>
<dbReference type="GO" id="GO:0010508">
    <property type="term" value="P:positive regulation of autophagy"/>
    <property type="evidence" value="ECO:0007669"/>
    <property type="project" value="TreeGrafter"/>
</dbReference>
<comment type="similarity">
    <text evidence="1">Belongs to the NPR2 family.</text>
</comment>
<gene>
    <name evidence="3" type="ORF">FVE85_3276</name>
</gene>
<dbReference type="Proteomes" id="UP000324585">
    <property type="component" value="Unassembled WGS sequence"/>
</dbReference>
<dbReference type="GO" id="GO:1904262">
    <property type="term" value="P:negative regulation of TORC1 signaling"/>
    <property type="evidence" value="ECO:0007669"/>
    <property type="project" value="TreeGrafter"/>
</dbReference>
<dbReference type="OrthoDB" id="338854at2759"/>